<dbReference type="InterPro" id="IPR050979">
    <property type="entry name" value="LD-transpeptidase"/>
</dbReference>
<feature type="region of interest" description="Disordered" evidence="7">
    <location>
        <begin position="539"/>
        <end position="677"/>
    </location>
</feature>
<dbReference type="PANTHER" id="PTHR30582">
    <property type="entry name" value="L,D-TRANSPEPTIDASE"/>
    <property type="match status" value="1"/>
</dbReference>
<dbReference type="EMBL" id="FOIM01000003">
    <property type="protein sequence ID" value="SET24270.1"/>
    <property type="molecule type" value="Genomic_DNA"/>
</dbReference>
<proteinExistence type="predicted"/>
<feature type="transmembrane region" description="Helical" evidence="8">
    <location>
        <begin position="78"/>
        <end position="101"/>
    </location>
</feature>
<dbReference type="Pfam" id="PF03734">
    <property type="entry name" value="YkuD"/>
    <property type="match status" value="1"/>
</dbReference>
<evidence type="ECO:0000256" key="3">
    <source>
        <dbReference type="ARBA" id="ARBA00022960"/>
    </source>
</evidence>
<name>A0A1I0CWP1_9FIRM</name>
<protein>
    <submittedName>
        <fullName evidence="10">Putative peptidoglycan binding domain-containing protein</fullName>
    </submittedName>
</protein>
<sequence>MSEDQKKLQDSGPEHEKRPVRRSRSREAAAAARRAEKERAASEPAAGAPGAAAGEQGKGDSGFPQKPAGGSREKSRTAWLPALAGFVGVLLCVGIAFYVYAAQAYKTVFFPNTVINGADVSDRTVDEVKAAFSAGADRYRLTVVARDGSGEEITGQDIGLHTVFDGGLEKILEAQNPYRWVFHLRTPRVYQIGTMLKWDEEALAREVNGLECMDESAMVRPRDAYLSDYIEGRGYEVVPEEEGTALKADAVQTAASAAVRSLDPEISLEELGCYEKPSVRSDDPGLAAERDARNRYVNVTVTYTFGDRTEVLNGSRTHEWLTGAGTDIALDETQIAEYVSELAKTYNTAYKPRAFKTSYGPTVNVSGSYGWRINQKEEAAQLKGILEAGESVTREPIYSQTAAAHGDADYGNTYAEVNLTAQHLLFYKDGNKILESDFVSGNVSKGHTTPAGLYSLTYKQRDAVLKGEGYASPVKYWMPFNGGIGFHDASWRSSFGGSIYKTGGSHGCVNMPYAAAKELYENVYAGMPVICYNLPGTESKAPTKASGRPPAGGQAAQPTKPATQPTQPNVPATQPGGQAAQPTQPNVQPTQPGGQETQPTQPNAQPAQPGGQETQPTQPGGQPTQPPQPEPTQAAGGPEITPVENGTTAAGGGDSGGGYGPAFGSAQSTEGGGPGVS</sequence>
<dbReference type="Proteomes" id="UP000198508">
    <property type="component" value="Unassembled WGS sequence"/>
</dbReference>
<dbReference type="GO" id="GO:0008360">
    <property type="term" value="P:regulation of cell shape"/>
    <property type="evidence" value="ECO:0007669"/>
    <property type="project" value="UniProtKB-UniRule"/>
</dbReference>
<organism evidence="10 11">
    <name type="scientific">Enterocloster lavalensis</name>
    <dbReference type="NCBI Taxonomy" id="460384"/>
    <lineage>
        <taxon>Bacteria</taxon>
        <taxon>Bacillati</taxon>
        <taxon>Bacillota</taxon>
        <taxon>Clostridia</taxon>
        <taxon>Lachnospirales</taxon>
        <taxon>Lachnospiraceae</taxon>
        <taxon>Enterocloster</taxon>
    </lineage>
</organism>
<evidence type="ECO:0000256" key="1">
    <source>
        <dbReference type="ARBA" id="ARBA00004752"/>
    </source>
</evidence>
<feature type="compositionally biased region" description="Basic and acidic residues" evidence="7">
    <location>
        <begin position="1"/>
        <end position="17"/>
    </location>
</feature>
<feature type="compositionally biased region" description="Gly residues" evidence="7">
    <location>
        <begin position="649"/>
        <end position="661"/>
    </location>
</feature>
<feature type="active site" description="Nucleophile" evidence="6">
    <location>
        <position position="508"/>
    </location>
</feature>
<dbReference type="AlphaFoldDB" id="A0A1I0CWP1"/>
<reference evidence="11" key="1">
    <citation type="submission" date="2016-10" db="EMBL/GenBank/DDBJ databases">
        <authorList>
            <person name="Varghese N."/>
            <person name="Submissions S."/>
        </authorList>
    </citation>
    <scope>NUCLEOTIDE SEQUENCE [LARGE SCALE GENOMIC DNA]</scope>
    <source>
        <strain evidence="11">NLAE-zl-G277</strain>
    </source>
</reference>
<evidence type="ECO:0000313" key="10">
    <source>
        <dbReference type="EMBL" id="SET24270.1"/>
    </source>
</evidence>
<dbReference type="GO" id="GO:0071972">
    <property type="term" value="F:peptidoglycan L,D-transpeptidase activity"/>
    <property type="evidence" value="ECO:0007669"/>
    <property type="project" value="TreeGrafter"/>
</dbReference>
<feature type="compositionally biased region" description="Low complexity" evidence="7">
    <location>
        <begin position="42"/>
        <end position="55"/>
    </location>
</feature>
<dbReference type="CDD" id="cd16913">
    <property type="entry name" value="YkuD_like"/>
    <property type="match status" value="1"/>
</dbReference>
<dbReference type="GO" id="GO:0071555">
    <property type="term" value="P:cell wall organization"/>
    <property type="evidence" value="ECO:0007669"/>
    <property type="project" value="UniProtKB-UniRule"/>
</dbReference>
<dbReference type="InterPro" id="IPR005490">
    <property type="entry name" value="LD_TPept_cat_dom"/>
</dbReference>
<dbReference type="GO" id="GO:0005576">
    <property type="term" value="C:extracellular region"/>
    <property type="evidence" value="ECO:0007669"/>
    <property type="project" value="TreeGrafter"/>
</dbReference>
<keyword evidence="2" id="KW-0808">Transferase</keyword>
<keyword evidence="8" id="KW-0812">Transmembrane</keyword>
<dbReference type="Gene3D" id="2.40.440.10">
    <property type="entry name" value="L,D-transpeptidase catalytic domain-like"/>
    <property type="match status" value="1"/>
</dbReference>
<dbReference type="GO" id="GO:0016740">
    <property type="term" value="F:transferase activity"/>
    <property type="evidence" value="ECO:0007669"/>
    <property type="project" value="UniProtKB-KW"/>
</dbReference>
<evidence type="ECO:0000256" key="8">
    <source>
        <dbReference type="SAM" id="Phobius"/>
    </source>
</evidence>
<evidence type="ECO:0000313" key="11">
    <source>
        <dbReference type="Proteomes" id="UP000198508"/>
    </source>
</evidence>
<dbReference type="PROSITE" id="PS52029">
    <property type="entry name" value="LD_TPASE"/>
    <property type="match status" value="1"/>
</dbReference>
<feature type="active site" description="Proton donor/acceptor" evidence="6">
    <location>
        <position position="487"/>
    </location>
</feature>
<dbReference type="PANTHER" id="PTHR30582:SF33">
    <property type="entry name" value="EXPORTED PROTEIN"/>
    <property type="match status" value="1"/>
</dbReference>
<evidence type="ECO:0000256" key="4">
    <source>
        <dbReference type="ARBA" id="ARBA00022984"/>
    </source>
</evidence>
<dbReference type="RefSeq" id="WP_092361137.1">
    <property type="nucleotide sequence ID" value="NZ_DAINWJ010000001.1"/>
</dbReference>
<dbReference type="UniPathway" id="UPA00219"/>
<dbReference type="STRING" id="460384.SAMN05216313_103213"/>
<dbReference type="InterPro" id="IPR022029">
    <property type="entry name" value="YoaR-like_PG-bd"/>
</dbReference>
<keyword evidence="3 6" id="KW-0133">Cell shape</keyword>
<keyword evidence="11" id="KW-1185">Reference proteome</keyword>
<dbReference type="GO" id="GO:0018104">
    <property type="term" value="P:peptidoglycan-protein cross-linking"/>
    <property type="evidence" value="ECO:0007669"/>
    <property type="project" value="TreeGrafter"/>
</dbReference>
<evidence type="ECO:0000256" key="5">
    <source>
        <dbReference type="ARBA" id="ARBA00023316"/>
    </source>
</evidence>
<keyword evidence="4 6" id="KW-0573">Peptidoglycan synthesis</keyword>
<evidence type="ECO:0000256" key="7">
    <source>
        <dbReference type="SAM" id="MobiDB-lite"/>
    </source>
</evidence>
<dbReference type="Gene3D" id="3.10.20.800">
    <property type="match status" value="1"/>
</dbReference>
<keyword evidence="8" id="KW-1133">Transmembrane helix</keyword>
<keyword evidence="8" id="KW-0472">Membrane</keyword>
<feature type="region of interest" description="Disordered" evidence="7">
    <location>
        <begin position="1"/>
        <end position="73"/>
    </location>
</feature>
<comment type="pathway">
    <text evidence="1 6">Cell wall biogenesis; peptidoglycan biosynthesis.</text>
</comment>
<keyword evidence="5 6" id="KW-0961">Cell wall biogenesis/degradation</keyword>
<dbReference type="InterPro" id="IPR038063">
    <property type="entry name" value="Transpep_catalytic_dom"/>
</dbReference>
<feature type="domain" description="L,D-TPase catalytic" evidence="9">
    <location>
        <begin position="413"/>
        <end position="532"/>
    </location>
</feature>
<dbReference type="SUPFAM" id="SSF141523">
    <property type="entry name" value="L,D-transpeptidase catalytic domain-like"/>
    <property type="match status" value="1"/>
</dbReference>
<evidence type="ECO:0000256" key="6">
    <source>
        <dbReference type="PROSITE-ProRule" id="PRU01373"/>
    </source>
</evidence>
<evidence type="ECO:0000259" key="9">
    <source>
        <dbReference type="PROSITE" id="PS52029"/>
    </source>
</evidence>
<accession>A0A1I0CWP1</accession>
<dbReference type="Pfam" id="PF12229">
    <property type="entry name" value="PG_binding_4"/>
    <property type="match status" value="1"/>
</dbReference>
<gene>
    <name evidence="10" type="ORF">SAMN05216313_103213</name>
</gene>
<feature type="compositionally biased region" description="Low complexity" evidence="7">
    <location>
        <begin position="554"/>
        <end position="623"/>
    </location>
</feature>
<dbReference type="SUPFAM" id="SSF143985">
    <property type="entry name" value="L,D-transpeptidase pre-catalytic domain-like"/>
    <property type="match status" value="1"/>
</dbReference>
<dbReference type="InterPro" id="IPR038054">
    <property type="entry name" value="LD_TPept-like_central_sf"/>
</dbReference>
<evidence type="ECO:0000256" key="2">
    <source>
        <dbReference type="ARBA" id="ARBA00022679"/>
    </source>
</evidence>